<proteinExistence type="predicted"/>
<dbReference type="EMBL" id="JACEFO010001764">
    <property type="protein sequence ID" value="KAF8707019.1"/>
    <property type="molecule type" value="Genomic_DNA"/>
</dbReference>
<evidence type="ECO:0000256" key="1">
    <source>
        <dbReference type="SAM" id="SignalP"/>
    </source>
</evidence>
<feature type="signal peptide" evidence="1">
    <location>
        <begin position="1"/>
        <end position="25"/>
    </location>
</feature>
<evidence type="ECO:0000313" key="3">
    <source>
        <dbReference type="EMBL" id="KAF8707019.1"/>
    </source>
</evidence>
<name>A0A835BRB3_9POAL</name>
<accession>A0A835BRB3</accession>
<organism evidence="3 4">
    <name type="scientific">Digitaria exilis</name>
    <dbReference type="NCBI Taxonomy" id="1010633"/>
    <lineage>
        <taxon>Eukaryota</taxon>
        <taxon>Viridiplantae</taxon>
        <taxon>Streptophyta</taxon>
        <taxon>Embryophyta</taxon>
        <taxon>Tracheophyta</taxon>
        <taxon>Spermatophyta</taxon>
        <taxon>Magnoliopsida</taxon>
        <taxon>Liliopsida</taxon>
        <taxon>Poales</taxon>
        <taxon>Poaceae</taxon>
        <taxon>PACMAD clade</taxon>
        <taxon>Panicoideae</taxon>
        <taxon>Panicodae</taxon>
        <taxon>Paniceae</taxon>
        <taxon>Anthephorinae</taxon>
        <taxon>Digitaria</taxon>
    </lineage>
</organism>
<dbReference type="PANTHER" id="PTHR33786:SF5">
    <property type="entry name" value="EXPRESSED PROTEIN"/>
    <property type="match status" value="1"/>
</dbReference>
<comment type="caution">
    <text evidence="3">The sequence shown here is derived from an EMBL/GenBank/DDBJ whole genome shotgun (WGS) entry which is preliminary data.</text>
</comment>
<protein>
    <recommendedName>
        <fullName evidence="2">DUF7866 domain-containing protein</fullName>
    </recommendedName>
</protein>
<dbReference type="Proteomes" id="UP000636709">
    <property type="component" value="Unassembled WGS sequence"/>
</dbReference>
<feature type="domain" description="DUF7866" evidence="2">
    <location>
        <begin position="72"/>
        <end position="119"/>
    </location>
</feature>
<dbReference type="Pfam" id="PF25268">
    <property type="entry name" value="DUF7866"/>
    <property type="match status" value="2"/>
</dbReference>
<reference evidence="3" key="1">
    <citation type="submission" date="2020-07" db="EMBL/GenBank/DDBJ databases">
        <title>Genome sequence and genetic diversity analysis of an under-domesticated orphan crop, white fonio (Digitaria exilis).</title>
        <authorList>
            <person name="Bennetzen J.L."/>
            <person name="Chen S."/>
            <person name="Ma X."/>
            <person name="Wang X."/>
            <person name="Yssel A.E.J."/>
            <person name="Chaluvadi S.R."/>
            <person name="Johnson M."/>
            <person name="Gangashetty P."/>
            <person name="Hamidou F."/>
            <person name="Sanogo M.D."/>
            <person name="Zwaenepoel A."/>
            <person name="Wallace J."/>
            <person name="Van De Peer Y."/>
            <person name="Van Deynze A."/>
        </authorList>
    </citation>
    <scope>NUCLEOTIDE SEQUENCE</scope>
    <source>
        <tissue evidence="3">Leaves</tissue>
    </source>
</reference>
<keyword evidence="4" id="KW-1185">Reference proteome</keyword>
<evidence type="ECO:0000313" key="4">
    <source>
        <dbReference type="Proteomes" id="UP000636709"/>
    </source>
</evidence>
<dbReference type="InterPro" id="IPR057188">
    <property type="entry name" value="DUF7866"/>
</dbReference>
<feature type="domain" description="DUF7866" evidence="2">
    <location>
        <begin position="229"/>
        <end position="280"/>
    </location>
</feature>
<dbReference type="OrthoDB" id="768311at2759"/>
<dbReference type="AlphaFoldDB" id="A0A835BRB3"/>
<evidence type="ECO:0000259" key="2">
    <source>
        <dbReference type="Pfam" id="PF25268"/>
    </source>
</evidence>
<dbReference type="PANTHER" id="PTHR33786">
    <property type="entry name" value="UBIQUITIN CARBOXYL-TERMINAL HYDROLASE"/>
    <property type="match status" value="1"/>
</dbReference>
<feature type="chain" id="PRO_5032285070" description="DUF7866 domain-containing protein" evidence="1">
    <location>
        <begin position="26"/>
        <end position="288"/>
    </location>
</feature>
<gene>
    <name evidence="3" type="ORF">HU200_030546</name>
</gene>
<keyword evidence="1" id="KW-0732">Signal</keyword>
<sequence>MANPPKPMICLTLLVLLFTPLQVQGQEERAGGEQKRDMSRRPEEYVPVQSVAYLRRLVWAAEETPLLVCGGGCRCCAASNSSKCVDDTPCCFGINCNLPGKPYGTCAFQSLTCGCGSCPTSPWLHHLPHRPVGRPPLHLSTATSRYAASIISYSWLSFHRIILMIQFCSDPPLFGKHKQAAAGASSNLGRSGEQKRQPEYVPVRSVVYRSLALPAAVTTTTTEAVGGYEPFEVCEGCRCCSTSNASSCVDTSCCYSIDCNLPGKPYGTCAFTPQTCGCGSTSNCTQPS</sequence>